<dbReference type="PANTHER" id="PTHR43377:SF1">
    <property type="entry name" value="BILIVERDIN REDUCTASE A"/>
    <property type="match status" value="1"/>
</dbReference>
<name>A0ABP0CU75_9PEZI</name>
<dbReference type="SUPFAM" id="SSF55347">
    <property type="entry name" value="Glyceraldehyde-3-phosphate dehydrogenase-like, C-terminal domain"/>
    <property type="match status" value="1"/>
</dbReference>
<dbReference type="InterPro" id="IPR036291">
    <property type="entry name" value="NAD(P)-bd_dom_sf"/>
</dbReference>
<evidence type="ECO:0000259" key="2">
    <source>
        <dbReference type="Pfam" id="PF01408"/>
    </source>
</evidence>
<proteinExistence type="inferred from homology"/>
<reference evidence="4 5" key="1">
    <citation type="submission" date="2024-01" db="EMBL/GenBank/DDBJ databases">
        <authorList>
            <person name="Allen C."/>
            <person name="Tagirdzhanova G."/>
        </authorList>
    </citation>
    <scope>NUCLEOTIDE SEQUENCE [LARGE SCALE GENOMIC DNA]</scope>
</reference>
<gene>
    <name evidence="4" type="ORF">SCUCBS95973_008991</name>
</gene>
<comment type="caution">
    <text evidence="4">The sequence shown here is derived from an EMBL/GenBank/DDBJ whole genome shotgun (WGS) entry which is preliminary data.</text>
</comment>
<evidence type="ECO:0000256" key="1">
    <source>
        <dbReference type="ARBA" id="ARBA00010928"/>
    </source>
</evidence>
<dbReference type="EMBL" id="CAWUHB010000087">
    <property type="protein sequence ID" value="CAK7234606.1"/>
    <property type="molecule type" value="Genomic_DNA"/>
</dbReference>
<comment type="similarity">
    <text evidence="1">Belongs to the Gfo/Idh/MocA family.</text>
</comment>
<dbReference type="Proteomes" id="UP001642405">
    <property type="component" value="Unassembled WGS sequence"/>
</dbReference>
<dbReference type="Gene3D" id="3.40.50.720">
    <property type="entry name" value="NAD(P)-binding Rossmann-like Domain"/>
    <property type="match status" value="1"/>
</dbReference>
<feature type="domain" description="GFO/IDH/MocA-like oxidoreductase" evidence="3">
    <location>
        <begin position="140"/>
        <end position="292"/>
    </location>
</feature>
<dbReference type="PANTHER" id="PTHR43377">
    <property type="entry name" value="BILIVERDIN REDUCTASE A"/>
    <property type="match status" value="1"/>
</dbReference>
<dbReference type="SUPFAM" id="SSF51735">
    <property type="entry name" value="NAD(P)-binding Rossmann-fold domains"/>
    <property type="match status" value="1"/>
</dbReference>
<feature type="domain" description="Gfo/Idh/MocA-like oxidoreductase N-terminal" evidence="2">
    <location>
        <begin position="9"/>
        <end position="131"/>
    </location>
</feature>
<evidence type="ECO:0008006" key="6">
    <source>
        <dbReference type="Google" id="ProtNLM"/>
    </source>
</evidence>
<dbReference type="Pfam" id="PF22725">
    <property type="entry name" value="GFO_IDH_MocA_C3"/>
    <property type="match status" value="1"/>
</dbReference>
<evidence type="ECO:0000313" key="5">
    <source>
        <dbReference type="Proteomes" id="UP001642405"/>
    </source>
</evidence>
<dbReference type="Pfam" id="PF01408">
    <property type="entry name" value="GFO_IDH_MocA"/>
    <property type="match status" value="1"/>
</dbReference>
<dbReference type="InterPro" id="IPR051450">
    <property type="entry name" value="Gfo/Idh/MocA_Oxidoreductases"/>
</dbReference>
<organism evidence="4 5">
    <name type="scientific">Sporothrix curviconia</name>
    <dbReference type="NCBI Taxonomy" id="1260050"/>
    <lineage>
        <taxon>Eukaryota</taxon>
        <taxon>Fungi</taxon>
        <taxon>Dikarya</taxon>
        <taxon>Ascomycota</taxon>
        <taxon>Pezizomycotina</taxon>
        <taxon>Sordariomycetes</taxon>
        <taxon>Sordariomycetidae</taxon>
        <taxon>Ophiostomatales</taxon>
        <taxon>Ophiostomataceae</taxon>
        <taxon>Sporothrix</taxon>
    </lineage>
</organism>
<sequence>MSSDPKTTVVLVGGGTIAPLHAKYLTTSPTCELVAIIDPFPPGELLAKTLGLPHHASVSALLAALPSGQPQPDAYIVCVPSSLHVSVASEILAQAQPKAMLVEKPLSVDSASGATLLARAREAGCAILVGHHRRSHPAVSAARAAIEAGRIGQITAVSALWTTKKGDDYFQVPGAGWRSRRSAGGGPIWTNMVHDIDALHYLMGSRIEQISAMAVPRRRARPDGVAEEDAVDEGAAVMARFADGAVATFLISDNTPSPFGWECASGDNPDYNPVPGNISIDTYRIFGTRGTLSIPDDVLWTYDGAIAAGEPANRIGWSYPMTREPLDPPAGIPFQRQTEHLGRVVRGLEKPVCSGADGLAAVQVCEAILQALEAGDGIPVSLSHPA</sequence>
<keyword evidence="5" id="KW-1185">Reference proteome</keyword>
<accession>A0ABP0CU75</accession>
<evidence type="ECO:0000313" key="4">
    <source>
        <dbReference type="EMBL" id="CAK7234606.1"/>
    </source>
</evidence>
<dbReference type="Gene3D" id="3.30.360.10">
    <property type="entry name" value="Dihydrodipicolinate Reductase, domain 2"/>
    <property type="match status" value="1"/>
</dbReference>
<protein>
    <recommendedName>
        <fullName evidence="6">Quinate utilization oxidoreductase QutH</fullName>
    </recommendedName>
</protein>
<evidence type="ECO:0000259" key="3">
    <source>
        <dbReference type="Pfam" id="PF22725"/>
    </source>
</evidence>
<dbReference type="InterPro" id="IPR000683">
    <property type="entry name" value="Gfo/Idh/MocA-like_OxRdtase_N"/>
</dbReference>
<dbReference type="InterPro" id="IPR055170">
    <property type="entry name" value="GFO_IDH_MocA-like_dom"/>
</dbReference>